<feature type="compositionally biased region" description="Polar residues" evidence="19">
    <location>
        <begin position="211"/>
        <end position="232"/>
    </location>
</feature>
<dbReference type="GO" id="GO:0061630">
    <property type="term" value="F:ubiquitin protein ligase activity"/>
    <property type="evidence" value="ECO:0007669"/>
    <property type="project" value="UniProtKB-EC"/>
</dbReference>
<evidence type="ECO:0000256" key="5">
    <source>
        <dbReference type="ARBA" id="ARBA00012483"/>
    </source>
</evidence>
<reference evidence="21" key="1">
    <citation type="submission" date="2021-07" db="EMBL/GenBank/DDBJ databases">
        <authorList>
            <person name="Catto M.A."/>
            <person name="Jacobson A."/>
            <person name="Kennedy G."/>
            <person name="Labadie P."/>
            <person name="Hunt B.G."/>
            <person name="Srinivasan R."/>
        </authorList>
    </citation>
    <scope>NUCLEOTIDE SEQUENCE</scope>
    <source>
        <strain evidence="21">PL_HMW_Pooled</strain>
        <tissue evidence="21">Head</tissue>
    </source>
</reference>
<dbReference type="InterPro" id="IPR001680">
    <property type="entry name" value="WD40_rpt"/>
</dbReference>
<evidence type="ECO:0000256" key="15">
    <source>
        <dbReference type="ARBA" id="ARBA00023242"/>
    </source>
</evidence>
<dbReference type="Gene3D" id="2.130.10.10">
    <property type="entry name" value="YVTN repeat-like/Quinoprotein amine dehydrogenase"/>
    <property type="match status" value="1"/>
</dbReference>
<protein>
    <recommendedName>
        <fullName evidence="5">RING-type E3 ubiquitin transferase</fullName>
        <ecNumber evidence="5">2.3.2.27</ecNumber>
    </recommendedName>
</protein>
<evidence type="ECO:0000256" key="13">
    <source>
        <dbReference type="ARBA" id="ARBA00022833"/>
    </source>
</evidence>
<evidence type="ECO:0000256" key="6">
    <source>
        <dbReference type="ARBA" id="ARBA00022490"/>
    </source>
</evidence>
<keyword evidence="12" id="KW-0833">Ubl conjugation pathway</keyword>
<keyword evidence="6" id="KW-0963">Cytoplasm</keyword>
<keyword evidence="8" id="KW-0808">Transferase</keyword>
<feature type="compositionally biased region" description="Basic and acidic residues" evidence="19">
    <location>
        <begin position="260"/>
        <end position="274"/>
    </location>
</feature>
<evidence type="ECO:0000256" key="8">
    <source>
        <dbReference type="ARBA" id="ARBA00022679"/>
    </source>
</evidence>
<dbReference type="SUPFAM" id="SSF50978">
    <property type="entry name" value="WD40 repeat-like"/>
    <property type="match status" value="1"/>
</dbReference>
<keyword evidence="18" id="KW-0175">Coiled coil</keyword>
<dbReference type="GO" id="GO:0008270">
    <property type="term" value="F:zinc ion binding"/>
    <property type="evidence" value="ECO:0007669"/>
    <property type="project" value="UniProtKB-KW"/>
</dbReference>
<evidence type="ECO:0000256" key="2">
    <source>
        <dbReference type="ARBA" id="ARBA00004322"/>
    </source>
</evidence>
<evidence type="ECO:0000256" key="19">
    <source>
        <dbReference type="SAM" id="MobiDB-lite"/>
    </source>
</evidence>
<dbReference type="GO" id="GO:0036297">
    <property type="term" value="P:interstrand cross-link repair"/>
    <property type="evidence" value="ECO:0007669"/>
    <property type="project" value="InterPro"/>
</dbReference>
<dbReference type="InterPro" id="IPR056527">
    <property type="entry name" value="WD40_RFWD3"/>
</dbReference>
<evidence type="ECO:0000256" key="11">
    <source>
        <dbReference type="ARBA" id="ARBA00022771"/>
    </source>
</evidence>
<keyword evidence="9" id="KW-0677">Repeat</keyword>
<dbReference type="InterPro" id="IPR036322">
    <property type="entry name" value="WD40_repeat_dom_sf"/>
</dbReference>
<dbReference type="EMBL" id="JAHWGI010001033">
    <property type="protein sequence ID" value="KAK3921158.1"/>
    <property type="molecule type" value="Genomic_DNA"/>
</dbReference>
<evidence type="ECO:0000256" key="18">
    <source>
        <dbReference type="SAM" id="Coils"/>
    </source>
</evidence>
<dbReference type="SMART" id="SM00184">
    <property type="entry name" value="RING"/>
    <property type="match status" value="1"/>
</dbReference>
<dbReference type="InterPro" id="IPR001841">
    <property type="entry name" value="Znf_RING"/>
</dbReference>
<dbReference type="SUPFAM" id="SSF57850">
    <property type="entry name" value="RING/U-box"/>
    <property type="match status" value="1"/>
</dbReference>
<reference evidence="21" key="2">
    <citation type="journal article" date="2023" name="BMC Genomics">
        <title>Pest status, molecular evolution, and epigenetic factors derived from the genome assembly of Frankliniella fusca, a thysanopteran phytovirus vector.</title>
        <authorList>
            <person name="Catto M.A."/>
            <person name="Labadie P.E."/>
            <person name="Jacobson A.L."/>
            <person name="Kennedy G.G."/>
            <person name="Srinivasan R."/>
            <person name="Hunt B.G."/>
        </authorList>
    </citation>
    <scope>NUCLEOTIDE SEQUENCE</scope>
    <source>
        <strain evidence="21">PL_HMW_Pooled</strain>
    </source>
</reference>
<evidence type="ECO:0000313" key="21">
    <source>
        <dbReference type="EMBL" id="KAK3921158.1"/>
    </source>
</evidence>
<keyword evidence="14" id="KW-0234">DNA repair</keyword>
<dbReference type="AlphaFoldDB" id="A0AAE1HHE2"/>
<dbReference type="CDD" id="cd16450">
    <property type="entry name" value="mRING-C3HGC3_RFWD3"/>
    <property type="match status" value="1"/>
</dbReference>
<dbReference type="PROSITE" id="PS50082">
    <property type="entry name" value="WD_REPEATS_2"/>
    <property type="match status" value="1"/>
</dbReference>
<dbReference type="GO" id="GO:0016605">
    <property type="term" value="C:PML body"/>
    <property type="evidence" value="ECO:0007669"/>
    <property type="project" value="UniProtKB-SubCell"/>
</dbReference>
<evidence type="ECO:0000256" key="1">
    <source>
        <dbReference type="ARBA" id="ARBA00000900"/>
    </source>
</evidence>
<evidence type="ECO:0000256" key="12">
    <source>
        <dbReference type="ARBA" id="ARBA00022786"/>
    </source>
</evidence>
<dbReference type="PROSITE" id="PS50089">
    <property type="entry name" value="ZF_RING_2"/>
    <property type="match status" value="1"/>
</dbReference>
<dbReference type="Pfam" id="PF13639">
    <property type="entry name" value="zf-RING_2"/>
    <property type="match status" value="1"/>
</dbReference>
<dbReference type="PANTHER" id="PTHR16047:SF7">
    <property type="entry name" value="E3 UBIQUITIN-PROTEIN LIGASE RFWD3"/>
    <property type="match status" value="1"/>
</dbReference>
<dbReference type="InterPro" id="IPR013083">
    <property type="entry name" value="Znf_RING/FYVE/PHD"/>
</dbReference>
<dbReference type="InterPro" id="IPR037381">
    <property type="entry name" value="RFWD3"/>
</dbReference>
<accession>A0AAE1HHE2</accession>
<feature type="compositionally biased region" description="Basic and acidic residues" evidence="19">
    <location>
        <begin position="141"/>
        <end position="178"/>
    </location>
</feature>
<feature type="repeat" description="WD" evidence="17">
    <location>
        <begin position="502"/>
        <end position="544"/>
    </location>
</feature>
<dbReference type="PANTHER" id="PTHR16047">
    <property type="entry name" value="RFWD3 PROTEIN"/>
    <property type="match status" value="1"/>
</dbReference>
<keyword evidence="13" id="KW-0862">Zinc</keyword>
<dbReference type="Proteomes" id="UP001219518">
    <property type="component" value="Unassembled WGS sequence"/>
</dbReference>
<dbReference type="SMART" id="SM00320">
    <property type="entry name" value="WD40"/>
    <property type="match status" value="2"/>
</dbReference>
<feature type="region of interest" description="Disordered" evidence="19">
    <location>
        <begin position="1"/>
        <end position="35"/>
    </location>
</feature>
<feature type="domain" description="RING-type" evidence="20">
    <location>
        <begin position="300"/>
        <end position="347"/>
    </location>
</feature>
<comment type="caution">
    <text evidence="21">The sequence shown here is derived from an EMBL/GenBank/DDBJ whole genome shotgun (WGS) entry which is preliminary data.</text>
</comment>
<dbReference type="InterPro" id="IPR015943">
    <property type="entry name" value="WD40/YVTN_repeat-like_dom_sf"/>
</dbReference>
<dbReference type="GO" id="GO:0005737">
    <property type="term" value="C:cytoplasm"/>
    <property type="evidence" value="ECO:0007669"/>
    <property type="project" value="UniProtKB-SubCell"/>
</dbReference>
<evidence type="ECO:0000256" key="9">
    <source>
        <dbReference type="ARBA" id="ARBA00022737"/>
    </source>
</evidence>
<gene>
    <name evidence="21" type="ORF">KUF71_010373</name>
</gene>
<evidence type="ECO:0000256" key="16">
    <source>
        <dbReference type="PROSITE-ProRule" id="PRU00175"/>
    </source>
</evidence>
<organism evidence="21 22">
    <name type="scientific">Frankliniella fusca</name>
    <dbReference type="NCBI Taxonomy" id="407009"/>
    <lineage>
        <taxon>Eukaryota</taxon>
        <taxon>Metazoa</taxon>
        <taxon>Ecdysozoa</taxon>
        <taxon>Arthropoda</taxon>
        <taxon>Hexapoda</taxon>
        <taxon>Insecta</taxon>
        <taxon>Pterygota</taxon>
        <taxon>Neoptera</taxon>
        <taxon>Paraneoptera</taxon>
        <taxon>Thysanoptera</taxon>
        <taxon>Terebrantia</taxon>
        <taxon>Thripoidea</taxon>
        <taxon>Thripidae</taxon>
        <taxon>Frankliniella</taxon>
    </lineage>
</organism>
<feature type="region of interest" description="Disordered" evidence="19">
    <location>
        <begin position="97"/>
        <end position="295"/>
    </location>
</feature>
<dbReference type="GO" id="GO:0016567">
    <property type="term" value="P:protein ubiquitination"/>
    <property type="evidence" value="ECO:0007669"/>
    <property type="project" value="InterPro"/>
</dbReference>
<evidence type="ECO:0000256" key="7">
    <source>
        <dbReference type="ARBA" id="ARBA00022574"/>
    </source>
</evidence>
<dbReference type="Pfam" id="PF23419">
    <property type="entry name" value="WD40_RFWD3"/>
    <property type="match status" value="1"/>
</dbReference>
<comment type="pathway">
    <text evidence="4">Protein modification; protein ubiquitination.</text>
</comment>
<comment type="catalytic activity">
    <reaction evidence="1">
        <text>S-ubiquitinyl-[E2 ubiquitin-conjugating enzyme]-L-cysteine + [acceptor protein]-L-lysine = [E2 ubiquitin-conjugating enzyme]-L-cysteine + N(6)-ubiquitinyl-[acceptor protein]-L-lysine.</text>
        <dbReference type="EC" id="2.3.2.27"/>
    </reaction>
</comment>
<evidence type="ECO:0000256" key="3">
    <source>
        <dbReference type="ARBA" id="ARBA00004496"/>
    </source>
</evidence>
<feature type="coiled-coil region" evidence="18">
    <location>
        <begin position="364"/>
        <end position="419"/>
    </location>
</feature>
<evidence type="ECO:0000256" key="4">
    <source>
        <dbReference type="ARBA" id="ARBA00004906"/>
    </source>
</evidence>
<keyword evidence="10" id="KW-0227">DNA damage</keyword>
<sequence length="777" mass="86372">MNETMDTSEVAGVSDETDRNEETSPILSRRHIQRTPRAGAITTGWITALSSRSQRTAAARSVPSTSHFNLVETDVSFNQDDSIPPPIEDTDLIMIHRPDEVNVTAQSSPNVTHDPAAETSNSNPGTSNAANTSEPILVELDQSHEDHNVIEIQDQDEHQDSGRDSVEESSRDGLEDRVATVPSSTGPDVENLPLAQRIQSPELILPEGSSERNPTNMNPSEGNSPERTTPQRISPEGTPPARISAERTPSLSSPVAASPRRLELERSPPDRGAQERSPPAKKAKVEAGDDSDEEEEGKLCPICFDAWTNSGDHRLVSLRCGHLFGQHCIKHWLEIHKASDRKCPQCKKKATVKDIRALYASKIRVLDTSEQEALKETIKKLEEEKELLSRELAHERKLHQDAIKIQQEQQLKLQQLQNQGLFPHSIQQSSGSTTKVVAAIAAQIKIQQTNRVEVSRDGGCRVLAYNEWKNILVASQQSITPLFPDFGIRLIDTEEFRLRQLMPMHSKAIRDLSFNPHRKDLLLTASLDKTAKMFCMSSNASVMSFNAEVPLWSCCWDGNNSNVFFAGSHNGITFQYDIRNTHTEVSRVVTQGDGTPVISIAAIPAGAWLPNGGFLSCRLNRLRVYERTSNSEFRAYPLDIEGPFTALNYNHKTNHMLITTRPTGQNPHVKHQLYEMGFAGAQPRANIVHSFDGSTTQRVMSRPCQLEIDGSVKDTLICAHQESESYVSIWSVRSGQKIPAGPLHSSEHVLDLCPLKVNNRTYLASLSEKTLRVYQFS</sequence>
<dbReference type="EC" id="2.3.2.27" evidence="5"/>
<keyword evidence="11 16" id="KW-0863">Zinc-finger</keyword>
<name>A0AAE1HHE2_9NEOP</name>
<keyword evidence="15" id="KW-0539">Nucleus</keyword>
<proteinExistence type="predicted"/>
<evidence type="ECO:0000259" key="20">
    <source>
        <dbReference type="PROSITE" id="PS50089"/>
    </source>
</evidence>
<evidence type="ECO:0000313" key="22">
    <source>
        <dbReference type="Proteomes" id="UP001219518"/>
    </source>
</evidence>
<feature type="compositionally biased region" description="Polar residues" evidence="19">
    <location>
        <begin position="118"/>
        <end position="134"/>
    </location>
</feature>
<dbReference type="Gene3D" id="3.30.40.10">
    <property type="entry name" value="Zinc/RING finger domain, C3HC4 (zinc finger)"/>
    <property type="match status" value="1"/>
</dbReference>
<keyword evidence="7 17" id="KW-0853">WD repeat</keyword>
<keyword evidence="11 16" id="KW-0479">Metal-binding</keyword>
<comment type="subcellular location">
    <subcellularLocation>
        <location evidence="3">Cytoplasm</location>
    </subcellularLocation>
    <subcellularLocation>
        <location evidence="2">Nucleus</location>
        <location evidence="2">PML body</location>
    </subcellularLocation>
</comment>
<evidence type="ECO:0000256" key="10">
    <source>
        <dbReference type="ARBA" id="ARBA00022763"/>
    </source>
</evidence>
<evidence type="ECO:0000256" key="17">
    <source>
        <dbReference type="PROSITE-ProRule" id="PRU00221"/>
    </source>
</evidence>
<evidence type="ECO:0000256" key="14">
    <source>
        <dbReference type="ARBA" id="ARBA00023204"/>
    </source>
</evidence>
<keyword evidence="22" id="KW-1185">Reference proteome</keyword>